<gene>
    <name evidence="1" type="ORF">Spa11_31420</name>
</gene>
<evidence type="ECO:0000313" key="1">
    <source>
        <dbReference type="EMBL" id="QDV74933.1"/>
    </source>
</evidence>
<organism evidence="1 2">
    <name type="scientific">Botrimarina mediterranea</name>
    <dbReference type="NCBI Taxonomy" id="2528022"/>
    <lineage>
        <taxon>Bacteria</taxon>
        <taxon>Pseudomonadati</taxon>
        <taxon>Planctomycetota</taxon>
        <taxon>Planctomycetia</taxon>
        <taxon>Pirellulales</taxon>
        <taxon>Lacipirellulaceae</taxon>
        <taxon>Botrimarina</taxon>
    </lineage>
</organism>
<name>A0A518KAW2_9BACT</name>
<evidence type="ECO:0008006" key="3">
    <source>
        <dbReference type="Google" id="ProtNLM"/>
    </source>
</evidence>
<accession>A0A518KAW2</accession>
<sequence length="84" mass="9380">MLRARSIAWFTLLAAVGCGPSTRMPNLFDPGNAATQQYNAIRHDPYPMNDVGPEIVGGRPREYAQPVPEARRGWYKQQTVAPPR</sequence>
<dbReference type="Proteomes" id="UP000316426">
    <property type="component" value="Chromosome"/>
</dbReference>
<dbReference type="EMBL" id="CP036349">
    <property type="protein sequence ID" value="QDV74933.1"/>
    <property type="molecule type" value="Genomic_DNA"/>
</dbReference>
<evidence type="ECO:0000313" key="2">
    <source>
        <dbReference type="Proteomes" id="UP000316426"/>
    </source>
</evidence>
<reference evidence="1 2" key="1">
    <citation type="submission" date="2019-02" db="EMBL/GenBank/DDBJ databases">
        <title>Deep-cultivation of Planctomycetes and their phenomic and genomic characterization uncovers novel biology.</title>
        <authorList>
            <person name="Wiegand S."/>
            <person name="Jogler M."/>
            <person name="Boedeker C."/>
            <person name="Pinto D."/>
            <person name="Vollmers J."/>
            <person name="Rivas-Marin E."/>
            <person name="Kohn T."/>
            <person name="Peeters S.H."/>
            <person name="Heuer A."/>
            <person name="Rast P."/>
            <person name="Oberbeckmann S."/>
            <person name="Bunk B."/>
            <person name="Jeske O."/>
            <person name="Meyerdierks A."/>
            <person name="Storesund J.E."/>
            <person name="Kallscheuer N."/>
            <person name="Luecker S."/>
            <person name="Lage O.M."/>
            <person name="Pohl T."/>
            <person name="Merkel B.J."/>
            <person name="Hornburger P."/>
            <person name="Mueller R.-W."/>
            <person name="Bruemmer F."/>
            <person name="Labrenz M."/>
            <person name="Spormann A.M."/>
            <person name="Op den Camp H."/>
            <person name="Overmann J."/>
            <person name="Amann R."/>
            <person name="Jetten M.S.M."/>
            <person name="Mascher T."/>
            <person name="Medema M.H."/>
            <person name="Devos D.P."/>
            <person name="Kaster A.-K."/>
            <person name="Ovreas L."/>
            <person name="Rohde M."/>
            <person name="Galperin M.Y."/>
            <person name="Jogler C."/>
        </authorList>
    </citation>
    <scope>NUCLEOTIDE SEQUENCE [LARGE SCALE GENOMIC DNA]</scope>
    <source>
        <strain evidence="1 2">Spa11</strain>
    </source>
</reference>
<protein>
    <recommendedName>
        <fullName evidence="3">Membrane or secreted protein</fullName>
    </recommendedName>
</protein>
<keyword evidence="2" id="KW-1185">Reference proteome</keyword>
<dbReference type="KEGG" id="bmei:Spa11_31420"/>
<dbReference type="PROSITE" id="PS51257">
    <property type="entry name" value="PROKAR_LIPOPROTEIN"/>
    <property type="match status" value="1"/>
</dbReference>
<proteinExistence type="predicted"/>
<dbReference type="AlphaFoldDB" id="A0A518KAW2"/>
<dbReference type="RefSeq" id="WP_145113776.1">
    <property type="nucleotide sequence ID" value="NZ_CP036349.1"/>
</dbReference>